<evidence type="ECO:0000313" key="1">
    <source>
        <dbReference type="EMBL" id="KAI0083323.1"/>
    </source>
</evidence>
<feature type="non-terminal residue" evidence="1">
    <location>
        <position position="89"/>
    </location>
</feature>
<organism evidence="1 2">
    <name type="scientific">Irpex rosettiformis</name>
    <dbReference type="NCBI Taxonomy" id="378272"/>
    <lineage>
        <taxon>Eukaryota</taxon>
        <taxon>Fungi</taxon>
        <taxon>Dikarya</taxon>
        <taxon>Basidiomycota</taxon>
        <taxon>Agaricomycotina</taxon>
        <taxon>Agaricomycetes</taxon>
        <taxon>Polyporales</taxon>
        <taxon>Irpicaceae</taxon>
        <taxon>Irpex</taxon>
    </lineage>
</organism>
<protein>
    <submittedName>
        <fullName evidence="1">Uncharacterized protein</fullName>
    </submittedName>
</protein>
<accession>A0ACB8TMR9</accession>
<keyword evidence="2" id="KW-1185">Reference proteome</keyword>
<sequence length="89" mass="10147">IRWVPGHEGIDGNEEADLEAKQAAHNHPSERTCLPPLLRKVLPQSTSKMKQVRKAEMKELWSAKWTSSKRFHKMSKIDPSLPSDRFAGL</sequence>
<feature type="non-terminal residue" evidence="1">
    <location>
        <position position="1"/>
    </location>
</feature>
<reference evidence="1" key="1">
    <citation type="journal article" date="2021" name="Environ. Microbiol.">
        <title>Gene family expansions and transcriptome signatures uncover fungal adaptations to wood decay.</title>
        <authorList>
            <person name="Hage H."/>
            <person name="Miyauchi S."/>
            <person name="Viragh M."/>
            <person name="Drula E."/>
            <person name="Min B."/>
            <person name="Chaduli D."/>
            <person name="Navarro D."/>
            <person name="Favel A."/>
            <person name="Norest M."/>
            <person name="Lesage-Meessen L."/>
            <person name="Balint B."/>
            <person name="Merenyi Z."/>
            <person name="de Eugenio L."/>
            <person name="Morin E."/>
            <person name="Martinez A.T."/>
            <person name="Baldrian P."/>
            <person name="Stursova M."/>
            <person name="Martinez M.J."/>
            <person name="Novotny C."/>
            <person name="Magnuson J.K."/>
            <person name="Spatafora J.W."/>
            <person name="Maurice S."/>
            <person name="Pangilinan J."/>
            <person name="Andreopoulos W."/>
            <person name="LaButti K."/>
            <person name="Hundley H."/>
            <person name="Na H."/>
            <person name="Kuo A."/>
            <person name="Barry K."/>
            <person name="Lipzen A."/>
            <person name="Henrissat B."/>
            <person name="Riley R."/>
            <person name="Ahrendt S."/>
            <person name="Nagy L.G."/>
            <person name="Grigoriev I.V."/>
            <person name="Martin F."/>
            <person name="Rosso M.N."/>
        </authorList>
    </citation>
    <scope>NUCLEOTIDE SEQUENCE</scope>
    <source>
        <strain evidence="1">CBS 384.51</strain>
    </source>
</reference>
<dbReference type="EMBL" id="MU274973">
    <property type="protein sequence ID" value="KAI0083323.1"/>
    <property type="molecule type" value="Genomic_DNA"/>
</dbReference>
<comment type="caution">
    <text evidence="1">The sequence shown here is derived from an EMBL/GenBank/DDBJ whole genome shotgun (WGS) entry which is preliminary data.</text>
</comment>
<dbReference type="Proteomes" id="UP001055072">
    <property type="component" value="Unassembled WGS sequence"/>
</dbReference>
<gene>
    <name evidence="1" type="ORF">BDY19DRAFT_862278</name>
</gene>
<proteinExistence type="predicted"/>
<evidence type="ECO:0000313" key="2">
    <source>
        <dbReference type="Proteomes" id="UP001055072"/>
    </source>
</evidence>
<name>A0ACB8TMR9_9APHY</name>